<dbReference type="SMART" id="SM00530">
    <property type="entry name" value="HTH_XRE"/>
    <property type="match status" value="1"/>
</dbReference>
<keyword evidence="1" id="KW-0238">DNA-binding</keyword>
<dbReference type="CDD" id="cd00093">
    <property type="entry name" value="HTH_XRE"/>
    <property type="match status" value="1"/>
</dbReference>
<evidence type="ECO:0000313" key="3">
    <source>
        <dbReference type="EMBL" id="MBI1686787.1"/>
    </source>
</evidence>
<dbReference type="EMBL" id="JADWOX010000027">
    <property type="protein sequence ID" value="MBI1686787.1"/>
    <property type="molecule type" value="Genomic_DNA"/>
</dbReference>
<dbReference type="InterPro" id="IPR010982">
    <property type="entry name" value="Lambda_DNA-bd_dom_sf"/>
</dbReference>
<dbReference type="Pfam" id="PF01381">
    <property type="entry name" value="HTH_3"/>
    <property type="match status" value="1"/>
</dbReference>
<reference evidence="3 4" key="1">
    <citation type="submission" date="2020-11" db="EMBL/GenBank/DDBJ databases">
        <title>genome sequence of strain KACC 18849.</title>
        <authorList>
            <person name="Gao J."/>
            <person name="Zhang X."/>
        </authorList>
    </citation>
    <scope>NUCLEOTIDE SEQUENCE [LARGE SCALE GENOMIC DNA]</scope>
    <source>
        <strain evidence="3 4">KACC 18849</strain>
    </source>
</reference>
<feature type="domain" description="HTH cro/C1-type" evidence="2">
    <location>
        <begin position="12"/>
        <end position="66"/>
    </location>
</feature>
<dbReference type="InterPro" id="IPR001387">
    <property type="entry name" value="Cro/C1-type_HTH"/>
</dbReference>
<keyword evidence="4" id="KW-1185">Reference proteome</keyword>
<proteinExistence type="predicted"/>
<evidence type="ECO:0000313" key="4">
    <source>
        <dbReference type="Proteomes" id="UP000639859"/>
    </source>
</evidence>
<dbReference type="RefSeq" id="WP_198578673.1">
    <property type="nucleotide sequence ID" value="NZ_JADWOX010000027.1"/>
</dbReference>
<dbReference type="Gene3D" id="1.10.260.40">
    <property type="entry name" value="lambda repressor-like DNA-binding domains"/>
    <property type="match status" value="1"/>
</dbReference>
<evidence type="ECO:0000256" key="1">
    <source>
        <dbReference type="ARBA" id="ARBA00023125"/>
    </source>
</evidence>
<protein>
    <submittedName>
        <fullName evidence="3">Helix-turn-helix transcriptional regulator</fullName>
    </submittedName>
</protein>
<dbReference type="PROSITE" id="PS50943">
    <property type="entry name" value="HTH_CROC1"/>
    <property type="match status" value="1"/>
</dbReference>
<name>A0ABS0T4K3_9CAUL</name>
<dbReference type="Proteomes" id="UP000639859">
    <property type="component" value="Unassembled WGS sequence"/>
</dbReference>
<evidence type="ECO:0000259" key="2">
    <source>
        <dbReference type="PROSITE" id="PS50943"/>
    </source>
</evidence>
<dbReference type="InterPro" id="IPR050807">
    <property type="entry name" value="TransReg_Diox_bact_type"/>
</dbReference>
<comment type="caution">
    <text evidence="3">The sequence shown here is derived from an EMBL/GenBank/DDBJ whole genome shotgun (WGS) entry which is preliminary data.</text>
</comment>
<gene>
    <name evidence="3" type="ORF">I4Q42_24230</name>
</gene>
<sequence>MASLQQQVGALVRYHRERAGLTQPQLAERIDRQFGAISRIERGESAPTFKTLSAIAAVLGIEVRDLFGSGGYAAGDGRADLLAHMFDQLTSLPHDELPWIAGIIEAAISGKTAK</sequence>
<dbReference type="SUPFAM" id="SSF47413">
    <property type="entry name" value="lambda repressor-like DNA-binding domains"/>
    <property type="match status" value="1"/>
</dbReference>
<dbReference type="PANTHER" id="PTHR46797:SF1">
    <property type="entry name" value="METHYLPHOSPHONATE SYNTHASE"/>
    <property type="match status" value="1"/>
</dbReference>
<dbReference type="PANTHER" id="PTHR46797">
    <property type="entry name" value="HTH-TYPE TRANSCRIPTIONAL REGULATOR"/>
    <property type="match status" value="1"/>
</dbReference>
<organism evidence="3 4">
    <name type="scientific">Caulobacter hibisci</name>
    <dbReference type="NCBI Taxonomy" id="2035993"/>
    <lineage>
        <taxon>Bacteria</taxon>
        <taxon>Pseudomonadati</taxon>
        <taxon>Pseudomonadota</taxon>
        <taxon>Alphaproteobacteria</taxon>
        <taxon>Caulobacterales</taxon>
        <taxon>Caulobacteraceae</taxon>
        <taxon>Caulobacter</taxon>
    </lineage>
</organism>
<accession>A0ABS0T4K3</accession>